<organism evidence="10">
    <name type="scientific">Xenopsylla cheopis</name>
    <name type="common">Oriental rat flea</name>
    <name type="synonym">Pulex cheopis</name>
    <dbReference type="NCBI Taxonomy" id="163159"/>
    <lineage>
        <taxon>Eukaryota</taxon>
        <taxon>Metazoa</taxon>
        <taxon>Ecdysozoa</taxon>
        <taxon>Arthropoda</taxon>
        <taxon>Hexapoda</taxon>
        <taxon>Insecta</taxon>
        <taxon>Pterygota</taxon>
        <taxon>Neoptera</taxon>
        <taxon>Endopterygota</taxon>
        <taxon>Siphonaptera</taxon>
        <taxon>Pulicidae</taxon>
        <taxon>Xenopsyllinae</taxon>
        <taxon>Xenopsylla</taxon>
    </lineage>
</organism>
<keyword evidence="4" id="KW-0333">Golgi apparatus</keyword>
<dbReference type="PANTHER" id="PTHR13481:SF0">
    <property type="entry name" value="SREBP REGULATING GENE PROTEIN"/>
    <property type="match status" value="1"/>
</dbReference>
<dbReference type="EMBL" id="GIIL01002838">
    <property type="protein sequence ID" value="NOV46564.1"/>
    <property type="molecule type" value="Transcribed_RNA"/>
</dbReference>
<name>A0A6M2DKU6_XENCH</name>
<evidence type="ECO:0000256" key="2">
    <source>
        <dbReference type="ARBA" id="ARBA00022692"/>
    </source>
</evidence>
<evidence type="ECO:0000256" key="5">
    <source>
        <dbReference type="ARBA" id="ARBA00023136"/>
    </source>
</evidence>
<dbReference type="InterPro" id="IPR019352">
    <property type="entry name" value="SPRING1"/>
</dbReference>
<evidence type="ECO:0000256" key="3">
    <source>
        <dbReference type="ARBA" id="ARBA00022989"/>
    </source>
</evidence>
<comment type="similarity">
    <text evidence="7">Belongs to the SPRING family.</text>
</comment>
<dbReference type="GO" id="GO:0000139">
    <property type="term" value="C:Golgi membrane"/>
    <property type="evidence" value="ECO:0007669"/>
    <property type="project" value="UniProtKB-SubCell"/>
</dbReference>
<evidence type="ECO:0000256" key="8">
    <source>
        <dbReference type="ARBA" id="ARBA00023485"/>
    </source>
</evidence>
<feature type="transmembrane region" description="Helical" evidence="9">
    <location>
        <begin position="12"/>
        <end position="32"/>
    </location>
</feature>
<evidence type="ECO:0000256" key="9">
    <source>
        <dbReference type="SAM" id="Phobius"/>
    </source>
</evidence>
<dbReference type="PANTHER" id="PTHR13481">
    <property type="entry name" value="SREBP REGULATING GENE PROTEIN"/>
    <property type="match status" value="1"/>
</dbReference>
<reference evidence="10" key="1">
    <citation type="submission" date="2020-03" db="EMBL/GenBank/DDBJ databases">
        <title>Transcriptomic Profiling of the Digestive Tract of the Rat Flea, Xenopsylla cheopis, Following Blood Feeding and Infection with Yersinia pestis.</title>
        <authorList>
            <person name="Bland D.M."/>
            <person name="Martens C.A."/>
            <person name="Virtaneva K."/>
            <person name="Kanakabandi K."/>
            <person name="Long D."/>
            <person name="Rosenke R."/>
            <person name="Saturday G.A."/>
            <person name="Hoyt F.H."/>
            <person name="Bruno D.P."/>
            <person name="Ribeiro J.M.C."/>
            <person name="Hinnebusch J."/>
        </authorList>
    </citation>
    <scope>NUCLEOTIDE SEQUENCE</scope>
</reference>
<protein>
    <recommendedName>
        <fullName evidence="8">SREBP regulating gene protein</fullName>
    </recommendedName>
</protein>
<proteinExistence type="inferred from homology"/>
<evidence type="ECO:0000313" key="10">
    <source>
        <dbReference type="EMBL" id="NOV46564.1"/>
    </source>
</evidence>
<evidence type="ECO:0000256" key="4">
    <source>
        <dbReference type="ARBA" id="ARBA00023034"/>
    </source>
</evidence>
<evidence type="ECO:0000256" key="6">
    <source>
        <dbReference type="ARBA" id="ARBA00023180"/>
    </source>
</evidence>
<dbReference type="GO" id="GO:2000640">
    <property type="term" value="P:positive regulation of SREBP signaling pathway"/>
    <property type="evidence" value="ECO:0007669"/>
    <property type="project" value="InterPro"/>
</dbReference>
<keyword evidence="3 9" id="KW-1133">Transmembrane helix</keyword>
<accession>A0A6M2DKU6</accession>
<evidence type="ECO:0000256" key="7">
    <source>
        <dbReference type="ARBA" id="ARBA00023461"/>
    </source>
</evidence>
<comment type="subcellular location">
    <subcellularLocation>
        <location evidence="1">Golgi apparatus membrane</location>
        <topology evidence="1">Single-pass membrane protein</topology>
    </subcellularLocation>
</comment>
<keyword evidence="2 9" id="KW-0812">Transmembrane</keyword>
<keyword evidence="6" id="KW-0325">Glycoprotein</keyword>
<dbReference type="AlphaFoldDB" id="A0A6M2DKU6"/>
<keyword evidence="5 9" id="KW-0472">Membrane</keyword>
<dbReference type="Pfam" id="PF10218">
    <property type="entry name" value="SPRING1"/>
    <property type="match status" value="1"/>
</dbReference>
<evidence type="ECO:0000256" key="1">
    <source>
        <dbReference type="ARBA" id="ARBA00004194"/>
    </source>
</evidence>
<sequence>MWLPNLLRFLRRRLVLGFIFIFSLIYCIVNLIQDSRTTNNVDIEIKRQYPFVWRIDEDITTNSSDLSFICRNSVQGRYLIVDDRGVVCQRSELLANNCCGSGHQYNCESCNKNHCCAIYEFCVSCCLDPEKKPILQKIFQKSSDRHSAVLASVRDQFELCLTKCRTSSSSVKFENTYRDPRLKHCYADESS</sequence>